<dbReference type="OrthoDB" id="8781353at2"/>
<feature type="chain" id="PRO_5021346238" description="SPOR domain-containing protein" evidence="1">
    <location>
        <begin position="23"/>
        <end position="130"/>
    </location>
</feature>
<accession>A0A4Y9SRD2</accession>
<proteinExistence type="predicted"/>
<name>A0A4Y9SRD2_9BURK</name>
<keyword evidence="3" id="KW-1185">Reference proteome</keyword>
<keyword evidence="1" id="KW-0732">Signal</keyword>
<evidence type="ECO:0000313" key="3">
    <source>
        <dbReference type="Proteomes" id="UP000297729"/>
    </source>
</evidence>
<dbReference type="AlphaFoldDB" id="A0A4Y9SRD2"/>
<dbReference type="EMBL" id="SPVG01000042">
    <property type="protein sequence ID" value="TFW29025.1"/>
    <property type="molecule type" value="Genomic_DNA"/>
</dbReference>
<organism evidence="2 3">
    <name type="scientific">Duganella callida</name>
    <dbReference type="NCBI Taxonomy" id="2561932"/>
    <lineage>
        <taxon>Bacteria</taxon>
        <taxon>Pseudomonadati</taxon>
        <taxon>Pseudomonadota</taxon>
        <taxon>Betaproteobacteria</taxon>
        <taxon>Burkholderiales</taxon>
        <taxon>Oxalobacteraceae</taxon>
        <taxon>Telluria group</taxon>
        <taxon>Duganella</taxon>
    </lineage>
</organism>
<sequence>MVRPFVRALLLSASMLAASAGAAILPSELMLPEPARAARGYTESWIFTIDIVGTESNGMEDCRKILNDRGFQATLSKTANSATPALHFKLTGSKEYAQASTEADDTLAAVQQAKCKGTLTWTVTAKQARR</sequence>
<evidence type="ECO:0000256" key="1">
    <source>
        <dbReference type="SAM" id="SignalP"/>
    </source>
</evidence>
<dbReference type="RefSeq" id="WP_135200391.1">
    <property type="nucleotide sequence ID" value="NZ_SPVG01000042.1"/>
</dbReference>
<feature type="signal peptide" evidence="1">
    <location>
        <begin position="1"/>
        <end position="22"/>
    </location>
</feature>
<dbReference type="Proteomes" id="UP000297729">
    <property type="component" value="Unassembled WGS sequence"/>
</dbReference>
<reference evidence="2 3" key="1">
    <citation type="submission" date="2019-03" db="EMBL/GenBank/DDBJ databases">
        <title>Draft Genome Sequence of Duganella callidus sp. nov., a Novel Duganella Species Isolated from Cultivated Soil.</title>
        <authorList>
            <person name="Raths R."/>
            <person name="Peta V."/>
            <person name="Bucking H."/>
        </authorList>
    </citation>
    <scope>NUCLEOTIDE SEQUENCE [LARGE SCALE GENOMIC DNA]</scope>
    <source>
        <strain evidence="2 3">DN04</strain>
    </source>
</reference>
<evidence type="ECO:0000313" key="2">
    <source>
        <dbReference type="EMBL" id="TFW29025.1"/>
    </source>
</evidence>
<comment type="caution">
    <text evidence="2">The sequence shown here is derived from an EMBL/GenBank/DDBJ whole genome shotgun (WGS) entry which is preliminary data.</text>
</comment>
<protein>
    <recommendedName>
        <fullName evidence="4">SPOR domain-containing protein</fullName>
    </recommendedName>
</protein>
<gene>
    <name evidence="2" type="ORF">E4L98_04565</name>
</gene>
<evidence type="ECO:0008006" key="4">
    <source>
        <dbReference type="Google" id="ProtNLM"/>
    </source>
</evidence>